<dbReference type="WBParaSite" id="jg296">
    <property type="protein sequence ID" value="jg296"/>
    <property type="gene ID" value="jg296"/>
</dbReference>
<accession>A0A915E629</accession>
<name>A0A915E629_9BILA</name>
<dbReference type="AlphaFoldDB" id="A0A915E629"/>
<reference evidence="3" key="1">
    <citation type="submission" date="2022-11" db="UniProtKB">
        <authorList>
            <consortium name="WormBaseParasite"/>
        </authorList>
    </citation>
    <scope>IDENTIFICATION</scope>
</reference>
<evidence type="ECO:0000313" key="2">
    <source>
        <dbReference type="Proteomes" id="UP000887574"/>
    </source>
</evidence>
<keyword evidence="2" id="KW-1185">Reference proteome</keyword>
<dbReference type="GO" id="GO:0030659">
    <property type="term" value="C:cytoplasmic vesicle membrane"/>
    <property type="evidence" value="ECO:0007669"/>
    <property type="project" value="TreeGrafter"/>
</dbReference>
<sequence length="286" mass="32736">MRFAFVERLFARFFASYIGYVIACPVPFFVLTLVLSGFLSCGLLKHSEAFIKDDLQLYTPTDAKARKELMELENMFYINDSDPYYATRRFTYSYPPDFFSADLDMTSNEQAFCFVIVTSDQEDGDILDPLSLQAAMHLWSVIQSFTIQDFYDSRVSYPSMCVKFPVPAKLNEIVQLFAFNNVTENDVHQFCVSNPLIEAFKFLLLSEVRPSLFPNTTISNNESRSGHTIQQLADAFSSESLGVANLLELKLADFLLSFQSPVIRTAWWTYETLAAESSRDREQLKK</sequence>
<protein>
    <submittedName>
        <fullName evidence="3">Uncharacterized protein</fullName>
    </submittedName>
</protein>
<dbReference type="GO" id="GO:0018996">
    <property type="term" value="P:molting cycle, collagen and cuticulin-based cuticle"/>
    <property type="evidence" value="ECO:0007669"/>
    <property type="project" value="TreeGrafter"/>
</dbReference>
<keyword evidence="1" id="KW-1133">Transmembrane helix</keyword>
<dbReference type="PANTHER" id="PTHR10796">
    <property type="entry name" value="PATCHED-RELATED"/>
    <property type="match status" value="1"/>
</dbReference>
<dbReference type="PANTHER" id="PTHR10796:SF181">
    <property type="entry name" value="SSD DOMAIN-CONTAINING PROTEIN"/>
    <property type="match status" value="1"/>
</dbReference>
<organism evidence="2 3">
    <name type="scientific">Ditylenchus dipsaci</name>
    <dbReference type="NCBI Taxonomy" id="166011"/>
    <lineage>
        <taxon>Eukaryota</taxon>
        <taxon>Metazoa</taxon>
        <taxon>Ecdysozoa</taxon>
        <taxon>Nematoda</taxon>
        <taxon>Chromadorea</taxon>
        <taxon>Rhabditida</taxon>
        <taxon>Tylenchina</taxon>
        <taxon>Tylenchomorpha</taxon>
        <taxon>Sphaerularioidea</taxon>
        <taxon>Anguinidae</taxon>
        <taxon>Anguininae</taxon>
        <taxon>Ditylenchus</taxon>
    </lineage>
</organism>
<evidence type="ECO:0000256" key="1">
    <source>
        <dbReference type="SAM" id="Phobius"/>
    </source>
</evidence>
<keyword evidence="1" id="KW-0472">Membrane</keyword>
<dbReference type="GO" id="GO:0005886">
    <property type="term" value="C:plasma membrane"/>
    <property type="evidence" value="ECO:0007669"/>
    <property type="project" value="TreeGrafter"/>
</dbReference>
<dbReference type="GO" id="GO:0006897">
    <property type="term" value="P:endocytosis"/>
    <property type="evidence" value="ECO:0007669"/>
    <property type="project" value="TreeGrafter"/>
</dbReference>
<keyword evidence="1" id="KW-0812">Transmembrane</keyword>
<evidence type="ECO:0000313" key="3">
    <source>
        <dbReference type="WBParaSite" id="jg296"/>
    </source>
</evidence>
<dbReference type="InterPro" id="IPR051697">
    <property type="entry name" value="Patched_domain-protein"/>
</dbReference>
<dbReference type="Proteomes" id="UP000887574">
    <property type="component" value="Unplaced"/>
</dbReference>
<feature type="transmembrane region" description="Helical" evidence="1">
    <location>
        <begin position="20"/>
        <end position="44"/>
    </location>
</feature>
<proteinExistence type="predicted"/>